<keyword evidence="1" id="KW-0507">mRNA processing</keyword>
<evidence type="ECO:0000256" key="3">
    <source>
        <dbReference type="SAM" id="Coils"/>
    </source>
</evidence>
<dbReference type="Pfam" id="PF00098">
    <property type="entry name" value="zf-CCHC"/>
    <property type="match status" value="1"/>
</dbReference>
<evidence type="ECO:0000256" key="4">
    <source>
        <dbReference type="SAM" id="MobiDB-lite"/>
    </source>
</evidence>
<dbReference type="GO" id="GO:0003676">
    <property type="term" value="F:nucleic acid binding"/>
    <property type="evidence" value="ECO:0007669"/>
    <property type="project" value="InterPro"/>
</dbReference>
<dbReference type="InterPro" id="IPR036875">
    <property type="entry name" value="Znf_CCHC_sf"/>
</dbReference>
<feature type="domain" description="CCHC-type" evidence="5">
    <location>
        <begin position="347"/>
        <end position="363"/>
    </location>
</feature>
<evidence type="ECO:0000256" key="2">
    <source>
        <dbReference type="PROSITE-ProRule" id="PRU00047"/>
    </source>
</evidence>
<evidence type="ECO:0000259" key="5">
    <source>
        <dbReference type="PROSITE" id="PS50158"/>
    </source>
</evidence>
<evidence type="ECO:0000256" key="1">
    <source>
        <dbReference type="ARBA" id="ARBA00022664"/>
    </source>
</evidence>
<feature type="coiled-coil region" evidence="3">
    <location>
        <begin position="38"/>
        <end position="76"/>
    </location>
</feature>
<gene>
    <name evidence="6" type="ORF">RHS04_06649</name>
</gene>
<keyword evidence="2" id="KW-0863">Zinc-finger</keyword>
<feature type="region of interest" description="Disordered" evidence="4">
    <location>
        <begin position="103"/>
        <end position="159"/>
    </location>
</feature>
<organism evidence="6 7">
    <name type="scientific">Rhizoctonia solani</name>
    <dbReference type="NCBI Taxonomy" id="456999"/>
    <lineage>
        <taxon>Eukaryota</taxon>
        <taxon>Fungi</taxon>
        <taxon>Dikarya</taxon>
        <taxon>Basidiomycota</taxon>
        <taxon>Agaricomycotina</taxon>
        <taxon>Agaricomycetes</taxon>
        <taxon>Cantharellales</taxon>
        <taxon>Ceratobasidiaceae</taxon>
        <taxon>Rhizoctonia</taxon>
    </lineage>
</organism>
<comment type="caution">
    <text evidence="6">The sequence shown here is derived from an EMBL/GenBank/DDBJ whole genome shotgun (WGS) entry which is preliminary data.</text>
</comment>
<dbReference type="InterPro" id="IPR001878">
    <property type="entry name" value="Znf_CCHC"/>
</dbReference>
<sequence>METEEVRQSLDKAKIALAEEISRVIEAKNIWLKATEDLTSLKETVSKLQLAVEDKNEETKGKMGQLKDAIERAADEMIMDRQLAREDIANSLGPMGNPYPFNPLYTNTAGDPNHYPYPGPPPRSYADAAALPPSVSQPERDIQQQQALDRLRGSEEKRDRQLMLDADDVGANGNTDLTKKKLTEKVDKALQDLTAESLYNIEEVGVLRCDKVTKLPRGGVLILMNSIKSKKFLDQPDIAEWFAEALGITTKIIPRKYKVVIEKVSINTNLGDPKLPRRIKKDNGLVEGELVGLKWIKNSAQRSPDQQHAHIVAEFCTKSSANAFIKEPRLIEHEFVHSSKYNTNGFRCFKCQRPGHKSAECPQHHKTCADQHYKYYVTDEQWTWAPASNLSKQPTQTRRSAPITNFIQQNGRNNGGRQPGAATASSTGTRSPTTLPFTSPIPPRYSPCRPIIPGPPTNETDPIPTVLITDVAPAPLADPAVESANV</sequence>
<protein>
    <submittedName>
        <fullName evidence="6">Zinc finger protein</fullName>
    </submittedName>
</protein>
<name>A0A8H7H5Q7_9AGAM</name>
<keyword evidence="2" id="KW-0862">Zinc</keyword>
<accession>A0A8H7H5Q7</accession>
<feature type="region of interest" description="Disordered" evidence="4">
    <location>
        <begin position="407"/>
        <end position="446"/>
    </location>
</feature>
<reference evidence="6" key="1">
    <citation type="submission" date="2020-09" db="EMBL/GenBank/DDBJ databases">
        <title>Comparative genome analyses of four rice-infecting Rhizoctonia solani isolates reveal extensive enrichment of homogalacturonan modification genes.</title>
        <authorList>
            <person name="Lee D.-Y."/>
            <person name="Jeon J."/>
            <person name="Kim K.-T."/>
            <person name="Cheong K."/>
            <person name="Song H."/>
            <person name="Choi G."/>
            <person name="Ko J."/>
            <person name="Opiyo S.O."/>
            <person name="Zuo S."/>
            <person name="Madhav S."/>
            <person name="Lee Y.-H."/>
            <person name="Wang G.-L."/>
        </authorList>
    </citation>
    <scope>NUCLEOTIDE SEQUENCE</scope>
    <source>
        <strain evidence="6">AG1-IA YN-7</strain>
    </source>
</reference>
<proteinExistence type="predicted"/>
<dbReference type="EMBL" id="JACYCC010000084">
    <property type="protein sequence ID" value="KAF8675650.1"/>
    <property type="molecule type" value="Genomic_DNA"/>
</dbReference>
<dbReference type="GO" id="GO:0006397">
    <property type="term" value="P:mRNA processing"/>
    <property type="evidence" value="ECO:0007669"/>
    <property type="project" value="UniProtKB-KW"/>
</dbReference>
<feature type="compositionally biased region" description="Basic and acidic residues" evidence="4">
    <location>
        <begin position="149"/>
        <end position="159"/>
    </location>
</feature>
<dbReference type="SMART" id="SM00343">
    <property type="entry name" value="ZnF_C2HC"/>
    <property type="match status" value="1"/>
</dbReference>
<dbReference type="PROSITE" id="PS50158">
    <property type="entry name" value="ZF_CCHC"/>
    <property type="match status" value="1"/>
</dbReference>
<dbReference type="Proteomes" id="UP000650582">
    <property type="component" value="Unassembled WGS sequence"/>
</dbReference>
<evidence type="ECO:0000313" key="7">
    <source>
        <dbReference type="Proteomes" id="UP000650582"/>
    </source>
</evidence>
<dbReference type="SUPFAM" id="SSF57756">
    <property type="entry name" value="Retrovirus zinc finger-like domains"/>
    <property type="match status" value="1"/>
</dbReference>
<keyword evidence="3" id="KW-0175">Coiled coil</keyword>
<dbReference type="AlphaFoldDB" id="A0A8H7H5Q7"/>
<evidence type="ECO:0000313" key="6">
    <source>
        <dbReference type="EMBL" id="KAF8675650.1"/>
    </source>
</evidence>
<keyword evidence="2" id="KW-0479">Metal-binding</keyword>
<dbReference type="GO" id="GO:0008270">
    <property type="term" value="F:zinc ion binding"/>
    <property type="evidence" value="ECO:0007669"/>
    <property type="project" value="UniProtKB-KW"/>
</dbReference>
<feature type="compositionally biased region" description="Polar residues" evidence="4">
    <location>
        <begin position="423"/>
        <end position="437"/>
    </location>
</feature>